<gene>
    <name evidence="2" type="ORF">D7223_13015</name>
</gene>
<sequence length="133" mass="14403">MQVSRRRLREVAAAPMFSIRSSGAGLAPRTLHLSGELDMAFSGHLREAVERTLASTATQWLIVDLRDTTLIDSSAVKELVDVHRFAARQGRVLVVRNANGIVAEVLRITGVAATLERPATRPTGTLYGSPNGR</sequence>
<dbReference type="SUPFAM" id="SSF52091">
    <property type="entry name" value="SpoIIaa-like"/>
    <property type="match status" value="1"/>
</dbReference>
<name>A0A3A9ZHM1_9ACTN</name>
<dbReference type="AlphaFoldDB" id="A0A3A9ZHM1"/>
<comment type="caution">
    <text evidence="2">The sequence shown here is derived from an EMBL/GenBank/DDBJ whole genome shotgun (WGS) entry which is preliminary data.</text>
</comment>
<feature type="domain" description="STAS" evidence="1">
    <location>
        <begin position="31"/>
        <end position="111"/>
    </location>
</feature>
<accession>A0A3A9ZHM1</accession>
<dbReference type="Gene3D" id="3.30.750.24">
    <property type="entry name" value="STAS domain"/>
    <property type="match status" value="1"/>
</dbReference>
<dbReference type="InterPro" id="IPR036513">
    <property type="entry name" value="STAS_dom_sf"/>
</dbReference>
<keyword evidence="3" id="KW-1185">Reference proteome</keyword>
<dbReference type="EMBL" id="RBAK01000004">
    <property type="protein sequence ID" value="RKN47669.1"/>
    <property type="molecule type" value="Genomic_DNA"/>
</dbReference>
<organism evidence="2 3">
    <name type="scientific">Micromonospora endolithica</name>
    <dbReference type="NCBI Taxonomy" id="230091"/>
    <lineage>
        <taxon>Bacteria</taxon>
        <taxon>Bacillati</taxon>
        <taxon>Actinomycetota</taxon>
        <taxon>Actinomycetes</taxon>
        <taxon>Micromonosporales</taxon>
        <taxon>Micromonosporaceae</taxon>
        <taxon>Micromonospora</taxon>
    </lineage>
</organism>
<evidence type="ECO:0000313" key="3">
    <source>
        <dbReference type="Proteomes" id="UP000281726"/>
    </source>
</evidence>
<evidence type="ECO:0000313" key="2">
    <source>
        <dbReference type="EMBL" id="RKN47669.1"/>
    </source>
</evidence>
<dbReference type="OrthoDB" id="3401304at2"/>
<evidence type="ECO:0000259" key="1">
    <source>
        <dbReference type="PROSITE" id="PS50801"/>
    </source>
</evidence>
<dbReference type="Proteomes" id="UP000281726">
    <property type="component" value="Unassembled WGS sequence"/>
</dbReference>
<proteinExistence type="predicted"/>
<protein>
    <submittedName>
        <fullName evidence="2">Anti-sigma factor antagonist</fullName>
    </submittedName>
</protein>
<dbReference type="PROSITE" id="PS50801">
    <property type="entry name" value="STAS"/>
    <property type="match status" value="1"/>
</dbReference>
<dbReference type="CDD" id="cd07043">
    <property type="entry name" value="STAS_anti-anti-sigma_factors"/>
    <property type="match status" value="1"/>
</dbReference>
<reference evidence="2 3" key="1">
    <citation type="journal article" date="2004" name="Syst. Appl. Microbiol.">
        <title>Cryptoendolithic actinomycetes from antarctic sandstone rock samples: Micromonospora endolithica sp. nov. and two isolates related to Micromonospora coerulea Jensen 1932.</title>
        <authorList>
            <person name="Hirsch P."/>
            <person name="Mevs U."/>
            <person name="Kroppenstedt R.M."/>
            <person name="Schumann P."/>
            <person name="Stackebrandt E."/>
        </authorList>
    </citation>
    <scope>NUCLEOTIDE SEQUENCE [LARGE SCALE GENOMIC DNA]</scope>
    <source>
        <strain evidence="2 3">JCM 12677</strain>
    </source>
</reference>
<dbReference type="InterPro" id="IPR002645">
    <property type="entry name" value="STAS_dom"/>
</dbReference>
<dbReference type="Pfam" id="PF01740">
    <property type="entry name" value="STAS"/>
    <property type="match status" value="1"/>
</dbReference>